<keyword evidence="4" id="KW-1185">Reference proteome</keyword>
<sequence length="335" mass="34821">MQKRFLLKAAAAATLALGFALPAAAQWKPAKPINLIVPWAAGGSTDQITRVTAAELEKVLGQKIIVVNQPGASGSIGSKNAWEAPRDGYTWTAGAAQDLGTYQALGMLDVPAKDWHMFLSVANIAVVGVGANTPYKNMGELLAAMKAKPGEVKVATAGVTSGGHNAMEAISRATGVKYRHVTYDGGNPAVVATVSGETDLTTQLAVEQAEMIRGKRIRPLATVSDQALEIEGYGTIEPVSKTIPGFKAPANYFGIFIPKGVPPEVVATMQKVWAENIAKNAAIRAYAVNKGALFAPVAGDAALSAAMPAIQANAWLLHSTGKTKVSPDTVGIAKP</sequence>
<dbReference type="Pfam" id="PF03401">
    <property type="entry name" value="TctC"/>
    <property type="match status" value="1"/>
</dbReference>
<evidence type="ECO:0000313" key="3">
    <source>
        <dbReference type="EMBL" id="MBE7369980.1"/>
    </source>
</evidence>
<protein>
    <submittedName>
        <fullName evidence="3">Tripartite tricarboxylate transporter substrate binding protein</fullName>
    </submittedName>
</protein>
<dbReference type="EMBL" id="JADDIV010000006">
    <property type="protein sequence ID" value="MBE7369980.1"/>
    <property type="molecule type" value="Genomic_DNA"/>
</dbReference>
<dbReference type="Gene3D" id="3.40.190.10">
    <property type="entry name" value="Periplasmic binding protein-like II"/>
    <property type="match status" value="1"/>
</dbReference>
<dbReference type="InterPro" id="IPR042100">
    <property type="entry name" value="Bug_dom1"/>
</dbReference>
<feature type="signal peptide" evidence="2">
    <location>
        <begin position="1"/>
        <end position="25"/>
    </location>
</feature>
<feature type="chain" id="PRO_5045322045" evidence="2">
    <location>
        <begin position="26"/>
        <end position="335"/>
    </location>
</feature>
<evidence type="ECO:0000256" key="1">
    <source>
        <dbReference type="ARBA" id="ARBA00006987"/>
    </source>
</evidence>
<comment type="caution">
    <text evidence="3">The sequence shown here is derived from an EMBL/GenBank/DDBJ whole genome shotgun (WGS) entry which is preliminary data.</text>
</comment>
<evidence type="ECO:0000256" key="2">
    <source>
        <dbReference type="SAM" id="SignalP"/>
    </source>
</evidence>
<accession>A0ABR9S915</accession>
<dbReference type="PIRSF" id="PIRSF017082">
    <property type="entry name" value="YflP"/>
    <property type="match status" value="1"/>
</dbReference>
<comment type="similarity">
    <text evidence="1">Belongs to the UPF0065 (bug) family.</text>
</comment>
<reference evidence="3 4" key="1">
    <citation type="submission" date="2020-10" db="EMBL/GenBank/DDBJ databases">
        <title>Ramlibacter sp. HM2 16S ribosomal RNA gene Genome sequencing and assembly.</title>
        <authorList>
            <person name="Kang M."/>
        </authorList>
    </citation>
    <scope>NUCLEOTIDE SEQUENCE [LARGE SCALE GENOMIC DNA]</scope>
    <source>
        <strain evidence="3 4">HM2</strain>
    </source>
</reference>
<dbReference type="InterPro" id="IPR005064">
    <property type="entry name" value="BUG"/>
</dbReference>
<dbReference type="PANTHER" id="PTHR42928:SF5">
    <property type="entry name" value="BLR1237 PROTEIN"/>
    <property type="match status" value="1"/>
</dbReference>
<name>A0ABR9S915_9BURK</name>
<proteinExistence type="inferred from homology"/>
<dbReference type="PANTHER" id="PTHR42928">
    <property type="entry name" value="TRICARBOXYLATE-BINDING PROTEIN"/>
    <property type="match status" value="1"/>
</dbReference>
<dbReference type="Proteomes" id="UP000806285">
    <property type="component" value="Unassembled WGS sequence"/>
</dbReference>
<gene>
    <name evidence="3" type="ORF">IM787_20625</name>
</gene>
<organism evidence="3 4">
    <name type="scientific">Ramlibacter pallidus</name>
    <dbReference type="NCBI Taxonomy" id="2780087"/>
    <lineage>
        <taxon>Bacteria</taxon>
        <taxon>Pseudomonadati</taxon>
        <taxon>Pseudomonadota</taxon>
        <taxon>Betaproteobacteria</taxon>
        <taxon>Burkholderiales</taxon>
        <taxon>Comamonadaceae</taxon>
        <taxon>Ramlibacter</taxon>
    </lineage>
</organism>
<dbReference type="Gene3D" id="3.40.190.150">
    <property type="entry name" value="Bordetella uptake gene, domain 1"/>
    <property type="match status" value="1"/>
</dbReference>
<dbReference type="RefSeq" id="WP_193678605.1">
    <property type="nucleotide sequence ID" value="NZ_JADDIV010000006.1"/>
</dbReference>
<dbReference type="CDD" id="cd07012">
    <property type="entry name" value="PBP2_Bug_TTT"/>
    <property type="match status" value="1"/>
</dbReference>
<keyword evidence="2" id="KW-0732">Signal</keyword>
<evidence type="ECO:0000313" key="4">
    <source>
        <dbReference type="Proteomes" id="UP000806285"/>
    </source>
</evidence>